<dbReference type="STRING" id="1052260.SAMN05660199_01162"/>
<sequence length="345" mass="38014">MSDKPPTLEQLLTQARSRIQITEEEIKEARRRRELIARALRKAFPGSRVYFNGSLAHGDALTPLTDIDLGIVIAEAKDTHGPGTKGPRDLMDRAADAIRDALGEEFPKLTVTVEGCTRAVLVRFGDPVHAGEKDFTADVICAIDSADALGLFIPKAPGWSRSDPETHTRMVRQAIEDTRVAFAHIVRLLKHWNRSNGMPLVSWNIKALALGCITAPTTQLAGLSEWFTHAADELDKGLTEDPARVAEKPIKLGKDWTRTQVVTALRDAGKRLDEAARLERDLYPLLAHDELAKLFDDEEMLPRPDQDAVRAEEARRIQRSRNGAPATGTGAGAGRPRVPVRSWAP</sequence>
<dbReference type="RefSeq" id="WP_091241336.1">
    <property type="nucleotide sequence ID" value="NZ_FNIR01000003.1"/>
</dbReference>
<evidence type="ECO:0000256" key="3">
    <source>
        <dbReference type="SAM" id="MobiDB-lite"/>
    </source>
</evidence>
<dbReference type="Proteomes" id="UP000199088">
    <property type="component" value="Unassembled WGS sequence"/>
</dbReference>
<name>A0A1H0G7E5_9ACTN</name>
<dbReference type="InterPro" id="IPR043519">
    <property type="entry name" value="NT_sf"/>
</dbReference>
<evidence type="ECO:0008006" key="6">
    <source>
        <dbReference type="Google" id="ProtNLM"/>
    </source>
</evidence>
<dbReference type="GO" id="GO:0016779">
    <property type="term" value="F:nucleotidyltransferase activity"/>
    <property type="evidence" value="ECO:0007669"/>
    <property type="project" value="InterPro"/>
</dbReference>
<dbReference type="InterPro" id="IPR006116">
    <property type="entry name" value="NT_2-5OAS_ClassI-CCAase"/>
</dbReference>
<evidence type="ECO:0000313" key="4">
    <source>
        <dbReference type="EMBL" id="SDO02833.1"/>
    </source>
</evidence>
<feature type="coiled-coil region" evidence="2">
    <location>
        <begin position="12"/>
        <end position="39"/>
    </location>
</feature>
<evidence type="ECO:0000313" key="5">
    <source>
        <dbReference type="Proteomes" id="UP000199088"/>
    </source>
</evidence>
<keyword evidence="5" id="KW-1185">Reference proteome</keyword>
<dbReference type="EMBL" id="FNIR01000003">
    <property type="protein sequence ID" value="SDO02833.1"/>
    <property type="molecule type" value="Genomic_DNA"/>
</dbReference>
<evidence type="ECO:0000256" key="1">
    <source>
        <dbReference type="ARBA" id="ARBA00023118"/>
    </source>
</evidence>
<accession>A0A1H0G7E5</accession>
<gene>
    <name evidence="4" type="ORF">SAMN05660199_01162</name>
</gene>
<protein>
    <recommendedName>
        <fullName evidence="6">Nucleotidyltransferase domain-containing protein</fullName>
    </recommendedName>
</protein>
<dbReference type="AlphaFoldDB" id="A0A1H0G7E5"/>
<organism evidence="4 5">
    <name type="scientific">Klenkia soli</name>
    <dbReference type="NCBI Taxonomy" id="1052260"/>
    <lineage>
        <taxon>Bacteria</taxon>
        <taxon>Bacillati</taxon>
        <taxon>Actinomycetota</taxon>
        <taxon>Actinomycetes</taxon>
        <taxon>Geodermatophilales</taxon>
        <taxon>Geodermatophilaceae</taxon>
        <taxon>Klenkia</taxon>
    </lineage>
</organism>
<evidence type="ECO:0000256" key="2">
    <source>
        <dbReference type="SAM" id="Coils"/>
    </source>
</evidence>
<keyword evidence="1" id="KW-0051">Antiviral defense</keyword>
<dbReference type="SUPFAM" id="SSF81301">
    <property type="entry name" value="Nucleotidyltransferase"/>
    <property type="match status" value="1"/>
</dbReference>
<dbReference type="CDD" id="cd05400">
    <property type="entry name" value="NT_2-5OAS_ClassI-CCAase"/>
    <property type="match status" value="1"/>
</dbReference>
<keyword evidence="2" id="KW-0175">Coiled coil</keyword>
<dbReference type="OrthoDB" id="4963209at2"/>
<reference evidence="5" key="1">
    <citation type="submission" date="2016-10" db="EMBL/GenBank/DDBJ databases">
        <authorList>
            <person name="Varghese N."/>
            <person name="Submissions S."/>
        </authorList>
    </citation>
    <scope>NUCLEOTIDE SEQUENCE [LARGE SCALE GENOMIC DNA]</scope>
    <source>
        <strain evidence="5">DSM 45843</strain>
    </source>
</reference>
<dbReference type="GO" id="GO:0051607">
    <property type="term" value="P:defense response to virus"/>
    <property type="evidence" value="ECO:0007669"/>
    <property type="project" value="UniProtKB-KW"/>
</dbReference>
<feature type="region of interest" description="Disordered" evidence="3">
    <location>
        <begin position="303"/>
        <end position="345"/>
    </location>
</feature>
<feature type="compositionally biased region" description="Basic and acidic residues" evidence="3">
    <location>
        <begin position="303"/>
        <end position="316"/>
    </location>
</feature>
<proteinExistence type="predicted"/>